<dbReference type="SUPFAM" id="SSF52540">
    <property type="entry name" value="P-loop containing nucleoside triphosphate hydrolases"/>
    <property type="match status" value="1"/>
</dbReference>
<organism evidence="6 7">
    <name type="scientific">Clonostachys chloroleuca</name>
    <dbReference type="NCBI Taxonomy" id="1926264"/>
    <lineage>
        <taxon>Eukaryota</taxon>
        <taxon>Fungi</taxon>
        <taxon>Dikarya</taxon>
        <taxon>Ascomycota</taxon>
        <taxon>Pezizomycotina</taxon>
        <taxon>Sordariomycetes</taxon>
        <taxon>Hypocreomycetidae</taxon>
        <taxon>Hypocreales</taxon>
        <taxon>Bionectriaceae</taxon>
        <taxon>Clonostachys</taxon>
    </lineage>
</organism>
<dbReference type="InterPro" id="IPR027417">
    <property type="entry name" value="P-loop_NTPase"/>
</dbReference>
<evidence type="ECO:0000256" key="2">
    <source>
        <dbReference type="ARBA" id="ARBA00022801"/>
    </source>
</evidence>
<dbReference type="GO" id="GO:0043139">
    <property type="term" value="F:5'-3' DNA helicase activity"/>
    <property type="evidence" value="ECO:0007669"/>
    <property type="project" value="TreeGrafter"/>
</dbReference>
<dbReference type="EMBL" id="CABFNP030000868">
    <property type="protein sequence ID" value="CAI6088846.1"/>
    <property type="molecule type" value="Genomic_DNA"/>
</dbReference>
<sequence length="243" mass="26275">MLTQFRMANGLFDICHPCDRRHIGELWPSEVPGAIAAPAPVPVPVSGWPAGPIFVNCEGTVCYKDRKSASSINYGQAEIALNFLVSFVKETKTDPSQIGLISPYKATIDLINRLRKKKPEYLPLASMAPAATVDSYQGRENSIIVAVMCTTAAKGPGFTTNTHRLNVLLSRHKSGIVVFGDINVVEPLVGAKGKGEEGKGKRKAVITRGADNKGKFFQAGKLKNVNANLVKESKVATVVWEKK</sequence>
<keyword evidence="2" id="KW-0378">Hydrolase</keyword>
<dbReference type="Gene3D" id="3.40.50.300">
    <property type="entry name" value="P-loop containing nucleotide triphosphate hydrolases"/>
    <property type="match status" value="1"/>
</dbReference>
<gene>
    <name evidence="6" type="ORF">CCHLO57077_00008533</name>
</gene>
<dbReference type="PANTHER" id="PTHR43788">
    <property type="entry name" value="DNA2/NAM7 HELICASE FAMILY MEMBER"/>
    <property type="match status" value="1"/>
</dbReference>
<dbReference type="CDD" id="cd18808">
    <property type="entry name" value="SF1_C_Upf1"/>
    <property type="match status" value="1"/>
</dbReference>
<proteinExistence type="predicted"/>
<evidence type="ECO:0000259" key="5">
    <source>
        <dbReference type="Pfam" id="PF13087"/>
    </source>
</evidence>
<evidence type="ECO:0000256" key="1">
    <source>
        <dbReference type="ARBA" id="ARBA00022741"/>
    </source>
</evidence>
<reference evidence="6" key="1">
    <citation type="submission" date="2023-01" db="EMBL/GenBank/DDBJ databases">
        <authorList>
            <person name="Piombo E."/>
        </authorList>
    </citation>
    <scope>NUCLEOTIDE SEQUENCE</scope>
</reference>
<evidence type="ECO:0000313" key="7">
    <source>
        <dbReference type="Proteomes" id="UP001160390"/>
    </source>
</evidence>
<dbReference type="PANTHER" id="PTHR43788:SF8">
    <property type="entry name" value="DNA-BINDING PROTEIN SMUBP-2"/>
    <property type="match status" value="1"/>
</dbReference>
<keyword evidence="4" id="KW-0067">ATP-binding</keyword>
<dbReference type="GO" id="GO:0016787">
    <property type="term" value="F:hydrolase activity"/>
    <property type="evidence" value="ECO:0007669"/>
    <property type="project" value="UniProtKB-KW"/>
</dbReference>
<dbReference type="InterPro" id="IPR050534">
    <property type="entry name" value="Coronavir_polyprotein_1ab"/>
</dbReference>
<keyword evidence="7" id="KW-1185">Reference proteome</keyword>
<dbReference type="Pfam" id="PF13087">
    <property type="entry name" value="AAA_12"/>
    <property type="match status" value="1"/>
</dbReference>
<keyword evidence="1" id="KW-0547">Nucleotide-binding</keyword>
<dbReference type="GO" id="GO:0005524">
    <property type="term" value="F:ATP binding"/>
    <property type="evidence" value="ECO:0007669"/>
    <property type="project" value="UniProtKB-KW"/>
</dbReference>
<dbReference type="InterPro" id="IPR047187">
    <property type="entry name" value="SF1_C_Upf1"/>
</dbReference>
<name>A0AA35PZU4_9HYPO</name>
<accession>A0AA35PZU4</accession>
<keyword evidence="3" id="KW-0347">Helicase</keyword>
<evidence type="ECO:0000313" key="6">
    <source>
        <dbReference type="EMBL" id="CAI6088846.1"/>
    </source>
</evidence>
<comment type="caution">
    <text evidence="6">The sequence shown here is derived from an EMBL/GenBank/DDBJ whole genome shotgun (WGS) entry which is preliminary data.</text>
</comment>
<dbReference type="InterPro" id="IPR041679">
    <property type="entry name" value="DNA2/NAM7-like_C"/>
</dbReference>
<evidence type="ECO:0000256" key="3">
    <source>
        <dbReference type="ARBA" id="ARBA00022806"/>
    </source>
</evidence>
<dbReference type="Proteomes" id="UP001160390">
    <property type="component" value="Unassembled WGS sequence"/>
</dbReference>
<protein>
    <recommendedName>
        <fullName evidence="5">DNA2/NAM7 helicase-like C-terminal domain-containing protein</fullName>
    </recommendedName>
</protein>
<evidence type="ECO:0000256" key="4">
    <source>
        <dbReference type="ARBA" id="ARBA00022840"/>
    </source>
</evidence>
<dbReference type="AlphaFoldDB" id="A0AA35PZU4"/>
<feature type="domain" description="DNA2/NAM7 helicase-like C-terminal" evidence="5">
    <location>
        <begin position="53"/>
        <end position="182"/>
    </location>
</feature>